<comment type="caution">
    <text evidence="1">The sequence shown here is derived from an EMBL/GenBank/DDBJ whole genome shotgun (WGS) entry which is preliminary data.</text>
</comment>
<evidence type="ECO:0000313" key="2">
    <source>
        <dbReference type="Proteomes" id="UP000606724"/>
    </source>
</evidence>
<organism evidence="1 2">
    <name type="scientific">Psychrobacter communis</name>
    <dbReference type="NCBI Taxonomy" id="2762238"/>
    <lineage>
        <taxon>Bacteria</taxon>
        <taxon>Pseudomonadati</taxon>
        <taxon>Pseudomonadota</taxon>
        <taxon>Gammaproteobacteria</taxon>
        <taxon>Moraxellales</taxon>
        <taxon>Moraxellaceae</taxon>
        <taxon>Psychrobacter</taxon>
    </lineage>
</organism>
<reference evidence="1 2" key="1">
    <citation type="submission" date="2020-08" db="EMBL/GenBank/DDBJ databases">
        <title>A Genomic Blueprint of the Chicken Gut Microbiome.</title>
        <authorList>
            <person name="Gilroy R."/>
            <person name="Ravi A."/>
            <person name="Getino M."/>
            <person name="Pursley I."/>
            <person name="Horton D.L."/>
            <person name="Alikhan N.-F."/>
            <person name="Baker D."/>
            <person name="Gharbi K."/>
            <person name="Hall N."/>
            <person name="Watson M."/>
            <person name="Adriaenssens E.M."/>
            <person name="Foster-Nyarko E."/>
            <person name="Jarju S."/>
            <person name="Secka A."/>
            <person name="Antonio M."/>
            <person name="Oren A."/>
            <person name="Chaudhuri R."/>
            <person name="La Ragione R.M."/>
            <person name="Hildebrand F."/>
            <person name="Pallen M.J."/>
        </authorList>
    </citation>
    <scope>NUCLEOTIDE SEQUENCE [LARGE SCALE GENOMIC DNA]</scope>
    <source>
        <strain evidence="1 2">Sa4CVA2</strain>
    </source>
</reference>
<name>A0ABR8RK12_9GAMM</name>
<dbReference type="RefSeq" id="WP_191691923.1">
    <property type="nucleotide sequence ID" value="NZ_JACSQR010000023.1"/>
</dbReference>
<protein>
    <submittedName>
        <fullName evidence="1">Uncharacterized protein</fullName>
    </submittedName>
</protein>
<dbReference type="EMBL" id="JACSQR010000023">
    <property type="protein sequence ID" value="MBD7948095.1"/>
    <property type="molecule type" value="Genomic_DNA"/>
</dbReference>
<sequence length="694" mass="77525">MSPLSSSKRTLLPHFQSLVAQSFTNYKKSSTKFAVCVLYTLTAASATVTLMGCQTTTGLSSQSNLSMTGIDFSIADTQQNQTQGKMFNSKLDKNAERYQRLFDQTKSPNPEVQAKARLLSAIRQHLATEHVSVSQANYHSTPYIKADSIDAGSSSFFRTLLELYLYNSATDEDINEYENLAEADEAAVEEDIDGYNDIEDNDQVYSGDSAFEAVAAAVAARTAEEERHYDEYGYDQNGYDEEGYDQNGYDEYGYDSEGYDEYGHDKYGYDTEGYDENGYNEYGNQRDDSPYESDAGGLLSNLSRVKSKDWLRNYEDMQASKTAKGIQDENAVRAYPGLMTNLINMFIRTPEQVQAMNAYHYQYLTLNSVSHYKPKQKQLQSVYSYDYVAPTIHSSIQLPLALDFNKGAATIDPSALMPILALANPEHTPLPEQMTTHTVNFGLPEAVTSIAQIPPSVIYDAVINAVQNSMAELEPEYFSAVDIRDDEFAKEVGADRAVKVYFGSRQSGEMIGKIFKNISRSLQKHIDQNPQNYPDDHVLKAAIAKMELYNKGYQSADVGGLLQLIEAVSPISFNHINYYYLDGSDHLLAKQQRTNIGSDFFGSQNTVLNQTRYDNASFNQHPLATLLAQSFGAEAPVAIDGNAWLAAQRQQKERLEKARYARYDYVEATEAGVTEESVDYADDDATDTAEDTLF</sequence>
<proteinExistence type="predicted"/>
<dbReference type="Proteomes" id="UP000606724">
    <property type="component" value="Unassembled WGS sequence"/>
</dbReference>
<gene>
    <name evidence="1" type="ORF">H9653_08700</name>
</gene>
<accession>A0ABR8RK12</accession>
<evidence type="ECO:0000313" key="1">
    <source>
        <dbReference type="EMBL" id="MBD7948095.1"/>
    </source>
</evidence>
<keyword evidence="2" id="KW-1185">Reference proteome</keyword>